<accession>A0A2P2M8G7</accession>
<dbReference type="InterPro" id="IPR045888">
    <property type="entry name" value="Erv"/>
</dbReference>
<dbReference type="PANTHER" id="PTHR10984:SF82">
    <property type="entry name" value="ENDOPLASMIC RETICULUM VESICLE TRANSPORTER PROTEIN"/>
    <property type="match status" value="1"/>
</dbReference>
<sequence length="76" mass="8816">MQITHKIYRLAFGEYFPGVVNPLDGVQWTQEAPNGMYQYFIKVVPTVYSDVNGNTIQSNQVRLHVINFFTRCSIIF</sequence>
<organism evidence="2">
    <name type="scientific">Rhizophora mucronata</name>
    <name type="common">Asiatic mangrove</name>
    <dbReference type="NCBI Taxonomy" id="61149"/>
    <lineage>
        <taxon>Eukaryota</taxon>
        <taxon>Viridiplantae</taxon>
        <taxon>Streptophyta</taxon>
        <taxon>Embryophyta</taxon>
        <taxon>Tracheophyta</taxon>
        <taxon>Spermatophyta</taxon>
        <taxon>Magnoliopsida</taxon>
        <taxon>eudicotyledons</taxon>
        <taxon>Gunneridae</taxon>
        <taxon>Pentapetalae</taxon>
        <taxon>rosids</taxon>
        <taxon>fabids</taxon>
        <taxon>Malpighiales</taxon>
        <taxon>Rhizophoraceae</taxon>
        <taxon>Rhizophora</taxon>
    </lineage>
</organism>
<evidence type="ECO:0000259" key="1">
    <source>
        <dbReference type="Pfam" id="PF07970"/>
    </source>
</evidence>
<dbReference type="Pfam" id="PF07970">
    <property type="entry name" value="COPIIcoated_ERV"/>
    <property type="match status" value="1"/>
</dbReference>
<dbReference type="PANTHER" id="PTHR10984">
    <property type="entry name" value="ENDOPLASMIC RETICULUM-GOLGI INTERMEDIATE COMPARTMENT PROTEIN"/>
    <property type="match status" value="1"/>
</dbReference>
<dbReference type="EMBL" id="GGEC01046015">
    <property type="protein sequence ID" value="MBX26499.1"/>
    <property type="molecule type" value="Transcribed_RNA"/>
</dbReference>
<dbReference type="GO" id="GO:0030134">
    <property type="term" value="C:COPII-coated ER to Golgi transport vesicle"/>
    <property type="evidence" value="ECO:0007669"/>
    <property type="project" value="TreeGrafter"/>
</dbReference>
<proteinExistence type="predicted"/>
<name>A0A2P2M8G7_RHIMU</name>
<dbReference type="AlphaFoldDB" id="A0A2P2M8G7"/>
<dbReference type="InterPro" id="IPR012936">
    <property type="entry name" value="Erv_C"/>
</dbReference>
<feature type="domain" description="Endoplasmic reticulum vesicle transporter C-terminal" evidence="1">
    <location>
        <begin position="2"/>
        <end position="61"/>
    </location>
</feature>
<dbReference type="GO" id="GO:0005783">
    <property type="term" value="C:endoplasmic reticulum"/>
    <property type="evidence" value="ECO:0007669"/>
    <property type="project" value="TreeGrafter"/>
</dbReference>
<protein>
    <recommendedName>
        <fullName evidence="1">Endoplasmic reticulum vesicle transporter C-terminal domain-containing protein</fullName>
    </recommendedName>
</protein>
<reference evidence="2" key="1">
    <citation type="submission" date="2018-02" db="EMBL/GenBank/DDBJ databases">
        <title>Rhizophora mucronata_Transcriptome.</title>
        <authorList>
            <person name="Meera S.P."/>
            <person name="Sreeshan A."/>
            <person name="Augustine A."/>
        </authorList>
    </citation>
    <scope>NUCLEOTIDE SEQUENCE</scope>
    <source>
        <tissue evidence="2">Leaf</tissue>
    </source>
</reference>
<evidence type="ECO:0000313" key="2">
    <source>
        <dbReference type="EMBL" id="MBX26499.1"/>
    </source>
</evidence>